<sequence>MVRKRYARDPLFYIQQPKIKKPEAPMQHNYTTPKKAKPNKQRGDNNFSPLMSARGNNFEQFQNPQPTAESERLTDTQSETSDVHEQPGNDTEDAREEENKNRPKFKDMSIAEKIDYFINIPSHIPKLKCEVKTEDRSYRGIMIEREDEVILLRTGKRKFSIPIEDIIEIRMLGM</sequence>
<dbReference type="RefSeq" id="WP_088049786.1">
    <property type="nucleotide sequence ID" value="NZ_BMJD01000010.1"/>
</dbReference>
<proteinExistence type="predicted"/>
<reference evidence="2" key="2">
    <citation type="submission" date="2020-09" db="EMBL/GenBank/DDBJ databases">
        <authorList>
            <person name="Sun Q."/>
            <person name="Zhou Y."/>
        </authorList>
    </citation>
    <scope>NUCLEOTIDE SEQUENCE</scope>
    <source>
        <strain evidence="2">CGMCC 1.15454</strain>
    </source>
</reference>
<keyword evidence="3" id="KW-1185">Reference proteome</keyword>
<evidence type="ECO:0000313" key="2">
    <source>
        <dbReference type="EMBL" id="GGB40328.1"/>
    </source>
</evidence>
<evidence type="ECO:0000313" key="3">
    <source>
        <dbReference type="Proteomes" id="UP000621492"/>
    </source>
</evidence>
<gene>
    <name evidence="2" type="ORF">GCM10011409_17330</name>
</gene>
<dbReference type="Proteomes" id="UP000621492">
    <property type="component" value="Unassembled WGS sequence"/>
</dbReference>
<feature type="region of interest" description="Disordered" evidence="1">
    <location>
        <begin position="1"/>
        <end position="106"/>
    </location>
</feature>
<comment type="caution">
    <text evidence="2">The sequence shown here is derived from an EMBL/GenBank/DDBJ whole genome shotgun (WGS) entry which is preliminary data.</text>
</comment>
<organism evidence="2 3">
    <name type="scientific">Lentibacillus populi</name>
    <dbReference type="NCBI Taxonomy" id="1827502"/>
    <lineage>
        <taxon>Bacteria</taxon>
        <taxon>Bacillati</taxon>
        <taxon>Bacillota</taxon>
        <taxon>Bacilli</taxon>
        <taxon>Bacillales</taxon>
        <taxon>Bacillaceae</taxon>
        <taxon>Lentibacillus</taxon>
    </lineage>
</organism>
<evidence type="ECO:0000256" key="1">
    <source>
        <dbReference type="SAM" id="MobiDB-lite"/>
    </source>
</evidence>
<dbReference type="AlphaFoldDB" id="A0A9W5TWN6"/>
<accession>A0A9W5TWN6</accession>
<dbReference type="Pfam" id="PF14153">
    <property type="entry name" value="Spore_coat_CotO"/>
    <property type="match status" value="1"/>
</dbReference>
<protein>
    <recommendedName>
        <fullName evidence="4">Spore coat protein CotO</fullName>
    </recommendedName>
</protein>
<reference evidence="2" key="1">
    <citation type="journal article" date="2014" name="Int. J. Syst. Evol. Microbiol.">
        <title>Complete genome sequence of Corynebacterium casei LMG S-19264T (=DSM 44701T), isolated from a smear-ripened cheese.</title>
        <authorList>
            <consortium name="US DOE Joint Genome Institute (JGI-PGF)"/>
            <person name="Walter F."/>
            <person name="Albersmeier A."/>
            <person name="Kalinowski J."/>
            <person name="Ruckert C."/>
        </authorList>
    </citation>
    <scope>NUCLEOTIDE SEQUENCE</scope>
    <source>
        <strain evidence="2">CGMCC 1.15454</strain>
    </source>
</reference>
<feature type="compositionally biased region" description="Polar residues" evidence="1">
    <location>
        <begin position="44"/>
        <end position="68"/>
    </location>
</feature>
<feature type="compositionally biased region" description="Basic and acidic residues" evidence="1">
    <location>
        <begin position="97"/>
        <end position="106"/>
    </location>
</feature>
<dbReference type="InterPro" id="IPR025439">
    <property type="entry name" value="Spore_coat_CotO"/>
</dbReference>
<evidence type="ECO:0008006" key="4">
    <source>
        <dbReference type="Google" id="ProtNLM"/>
    </source>
</evidence>
<dbReference type="EMBL" id="BMJD01000010">
    <property type="protein sequence ID" value="GGB40328.1"/>
    <property type="molecule type" value="Genomic_DNA"/>
</dbReference>
<name>A0A9W5TWN6_9BACI</name>